<dbReference type="GO" id="GO:0004794">
    <property type="term" value="F:threonine deaminase activity"/>
    <property type="evidence" value="ECO:0007669"/>
    <property type="project" value="TreeGrafter"/>
</dbReference>
<evidence type="ECO:0000313" key="8">
    <source>
        <dbReference type="Proteomes" id="UP000319824"/>
    </source>
</evidence>
<name>A0A559TK01_9HYPH</name>
<sequence length="405" mass="42927">MSNETRIEHDPLGPVSAPSDRYYGAQTARALENFPISGDPHQQHAVCHPGSGSKGYRQTERYDTRRVSVHHEEGTMSMVDIGAIQDAHSRIKEHINSTPFVGSPTLSAICGAPIILKSEHLQTTGSFKIRGATNAILSLSEAERARGVIAVSTGNHGRALAHTARAVGSKATICMSRLVPENKVSEIRRLGADVRIIGNSQDEAQEEVERLVLDKGRILLPPFDHSDIIAGQGTIGIEIVEAIPDVATVLIPVSGGGLAAGIAAAVKTFRPHARVIGVSMERGAAMKASLDAGQPVLVEELRTLADALGGGIGLDNKLTFSMCQTLLDDFVLLSESEIAAGIRHAYDKEREILEGSGVVGIAALLAGKVAGLHGPTAVVLTGRNIDMELHRRIICGMNNSLEGEK</sequence>
<dbReference type="GO" id="GO:0006567">
    <property type="term" value="P:L-threonine catabolic process"/>
    <property type="evidence" value="ECO:0007669"/>
    <property type="project" value="TreeGrafter"/>
</dbReference>
<dbReference type="SUPFAM" id="SSF53686">
    <property type="entry name" value="Tryptophan synthase beta subunit-like PLP-dependent enzymes"/>
    <property type="match status" value="1"/>
</dbReference>
<keyword evidence="3" id="KW-0663">Pyridoxal phosphate</keyword>
<evidence type="ECO:0000256" key="2">
    <source>
        <dbReference type="ARBA" id="ARBA00010869"/>
    </source>
</evidence>
<evidence type="ECO:0000259" key="6">
    <source>
        <dbReference type="Pfam" id="PF00291"/>
    </source>
</evidence>
<dbReference type="Pfam" id="PF00291">
    <property type="entry name" value="PALP"/>
    <property type="match status" value="1"/>
</dbReference>
<dbReference type="InterPro" id="IPR000634">
    <property type="entry name" value="Ser/Thr_deHydtase_PyrdxlP-BS"/>
</dbReference>
<evidence type="ECO:0000313" key="7">
    <source>
        <dbReference type="EMBL" id="TVZ74948.1"/>
    </source>
</evidence>
<dbReference type="SUPFAM" id="SSF48557">
    <property type="entry name" value="L-aspartase-like"/>
    <property type="match status" value="1"/>
</dbReference>
<dbReference type="GO" id="GO:0009097">
    <property type="term" value="P:isoleucine biosynthetic process"/>
    <property type="evidence" value="ECO:0007669"/>
    <property type="project" value="TreeGrafter"/>
</dbReference>
<evidence type="ECO:0000256" key="5">
    <source>
        <dbReference type="SAM" id="MobiDB-lite"/>
    </source>
</evidence>
<dbReference type="PROSITE" id="PS00165">
    <property type="entry name" value="DEHYDRATASE_SER_THR"/>
    <property type="match status" value="1"/>
</dbReference>
<dbReference type="Gene3D" id="3.40.50.1100">
    <property type="match status" value="2"/>
</dbReference>
<evidence type="ECO:0000256" key="1">
    <source>
        <dbReference type="ARBA" id="ARBA00001933"/>
    </source>
</evidence>
<dbReference type="InterPro" id="IPR024083">
    <property type="entry name" value="Fumarase/histidase_N"/>
</dbReference>
<feature type="domain" description="Tryptophan synthase beta chain-like PALP" evidence="6">
    <location>
        <begin position="92"/>
        <end position="380"/>
    </location>
</feature>
<organism evidence="7 8">
    <name type="scientific">Rhizobium mongolense USDA 1844</name>
    <dbReference type="NCBI Taxonomy" id="1079460"/>
    <lineage>
        <taxon>Bacteria</taxon>
        <taxon>Pseudomonadati</taxon>
        <taxon>Pseudomonadota</taxon>
        <taxon>Alphaproteobacteria</taxon>
        <taxon>Hyphomicrobiales</taxon>
        <taxon>Rhizobiaceae</taxon>
        <taxon>Rhizobium/Agrobacterium group</taxon>
        <taxon>Rhizobium</taxon>
    </lineage>
</organism>
<dbReference type="InterPro" id="IPR008948">
    <property type="entry name" value="L-Aspartase-like"/>
</dbReference>
<comment type="cofactor">
    <cofactor evidence="1">
        <name>pyridoxal 5'-phosphate</name>
        <dbReference type="ChEBI" id="CHEBI:597326"/>
    </cofactor>
</comment>
<dbReference type="PANTHER" id="PTHR48078">
    <property type="entry name" value="THREONINE DEHYDRATASE, MITOCHONDRIAL-RELATED"/>
    <property type="match status" value="1"/>
</dbReference>
<dbReference type="CDD" id="cd01562">
    <property type="entry name" value="Thr-dehyd"/>
    <property type="match status" value="1"/>
</dbReference>
<dbReference type="InterPro" id="IPR001926">
    <property type="entry name" value="TrpB-like_PALP"/>
</dbReference>
<gene>
    <name evidence="7" type="ORF">BCL32_0291</name>
</gene>
<dbReference type="GO" id="GO:0030170">
    <property type="term" value="F:pyridoxal phosphate binding"/>
    <property type="evidence" value="ECO:0007669"/>
    <property type="project" value="InterPro"/>
</dbReference>
<accession>A0A559TK01</accession>
<dbReference type="InterPro" id="IPR050147">
    <property type="entry name" value="Ser/Thr_Dehydratase"/>
</dbReference>
<dbReference type="PANTHER" id="PTHR48078:SF6">
    <property type="entry name" value="L-THREONINE DEHYDRATASE CATABOLIC TDCB"/>
    <property type="match status" value="1"/>
</dbReference>
<dbReference type="GO" id="GO:0003941">
    <property type="term" value="F:L-serine ammonia-lyase activity"/>
    <property type="evidence" value="ECO:0007669"/>
    <property type="project" value="TreeGrafter"/>
</dbReference>
<dbReference type="EMBL" id="VISO01000001">
    <property type="protein sequence ID" value="TVZ74948.1"/>
    <property type="molecule type" value="Genomic_DNA"/>
</dbReference>
<dbReference type="AlphaFoldDB" id="A0A559TK01"/>
<proteinExistence type="inferred from homology"/>
<keyword evidence="4" id="KW-0456">Lyase</keyword>
<evidence type="ECO:0000256" key="3">
    <source>
        <dbReference type="ARBA" id="ARBA00022898"/>
    </source>
</evidence>
<protein>
    <submittedName>
        <fullName evidence="7">Threonine dehydratase</fullName>
    </submittedName>
</protein>
<reference evidence="7 8" key="1">
    <citation type="submission" date="2019-06" db="EMBL/GenBank/DDBJ databases">
        <title>Pac Bio to generate improved reference genome sequences for organisms with transposon mutant libraries (support for FEBA project).</title>
        <authorList>
            <person name="Blow M."/>
        </authorList>
    </citation>
    <scope>NUCLEOTIDE SEQUENCE [LARGE SCALE GENOMIC DNA]</scope>
    <source>
        <strain evidence="7 8">USDA 1844</strain>
    </source>
</reference>
<feature type="region of interest" description="Disordered" evidence="5">
    <location>
        <begin position="35"/>
        <end position="61"/>
    </location>
</feature>
<comment type="caution">
    <text evidence="7">The sequence shown here is derived from an EMBL/GenBank/DDBJ whole genome shotgun (WGS) entry which is preliminary data.</text>
</comment>
<feature type="compositionally biased region" description="Basic and acidic residues" evidence="5">
    <location>
        <begin position="1"/>
        <end position="11"/>
    </location>
</feature>
<dbReference type="FunFam" id="3.40.50.1100:FF:000005">
    <property type="entry name" value="Threonine dehydratase catabolic"/>
    <property type="match status" value="1"/>
</dbReference>
<dbReference type="Gene3D" id="1.10.275.10">
    <property type="entry name" value="Fumarase/aspartase (N-terminal domain)"/>
    <property type="match status" value="1"/>
</dbReference>
<feature type="region of interest" description="Disordered" evidence="5">
    <location>
        <begin position="1"/>
        <end position="20"/>
    </location>
</feature>
<dbReference type="NCBIfam" id="NF005680">
    <property type="entry name" value="PRK07476.1"/>
    <property type="match status" value="1"/>
</dbReference>
<dbReference type="InterPro" id="IPR014333">
    <property type="entry name" value="Ectoine_EutB"/>
</dbReference>
<dbReference type="InterPro" id="IPR036052">
    <property type="entry name" value="TrpB-like_PALP_sf"/>
</dbReference>
<evidence type="ECO:0000256" key="4">
    <source>
        <dbReference type="ARBA" id="ARBA00023239"/>
    </source>
</evidence>
<dbReference type="NCBIfam" id="TIGR02991">
    <property type="entry name" value="ectoine_eutB"/>
    <property type="match status" value="1"/>
</dbReference>
<dbReference type="GO" id="GO:0006565">
    <property type="term" value="P:L-serine catabolic process"/>
    <property type="evidence" value="ECO:0007669"/>
    <property type="project" value="TreeGrafter"/>
</dbReference>
<dbReference type="Proteomes" id="UP000319824">
    <property type="component" value="Unassembled WGS sequence"/>
</dbReference>
<comment type="similarity">
    <text evidence="2">Belongs to the serine/threonine dehydratase family.</text>
</comment>